<name>A0A8S9ZAJ0_9TREM</name>
<comment type="caution">
    <text evidence="1">The sequence shown here is derived from an EMBL/GenBank/DDBJ whole genome shotgun (WGS) entry which is preliminary data.</text>
</comment>
<evidence type="ECO:0000313" key="1">
    <source>
        <dbReference type="EMBL" id="KAF7260958.1"/>
    </source>
</evidence>
<dbReference type="AlphaFoldDB" id="A0A8S9ZAJ0"/>
<accession>A0A8S9ZAJ0</accession>
<proteinExistence type="predicted"/>
<keyword evidence="2" id="KW-1185">Reference proteome</keyword>
<protein>
    <submittedName>
        <fullName evidence="1">Uncharacterized protein</fullName>
    </submittedName>
</protein>
<organism evidence="1 2">
    <name type="scientific">Paragonimus skrjabini miyazakii</name>
    <dbReference type="NCBI Taxonomy" id="59628"/>
    <lineage>
        <taxon>Eukaryota</taxon>
        <taxon>Metazoa</taxon>
        <taxon>Spiralia</taxon>
        <taxon>Lophotrochozoa</taxon>
        <taxon>Platyhelminthes</taxon>
        <taxon>Trematoda</taxon>
        <taxon>Digenea</taxon>
        <taxon>Plagiorchiida</taxon>
        <taxon>Troglotremata</taxon>
        <taxon>Troglotrematidae</taxon>
        <taxon>Paragonimus</taxon>
    </lineage>
</organism>
<gene>
    <name evidence="1" type="ORF">EG68_01486</name>
</gene>
<evidence type="ECO:0000313" key="2">
    <source>
        <dbReference type="Proteomes" id="UP000822476"/>
    </source>
</evidence>
<reference evidence="1" key="1">
    <citation type="submission" date="2019-07" db="EMBL/GenBank/DDBJ databases">
        <title>Annotation for the trematode Paragonimus miyazaki's.</title>
        <authorList>
            <person name="Choi Y.-J."/>
        </authorList>
    </citation>
    <scope>NUCLEOTIDE SEQUENCE</scope>
    <source>
        <strain evidence="1">Japan</strain>
    </source>
</reference>
<dbReference type="Proteomes" id="UP000822476">
    <property type="component" value="Unassembled WGS sequence"/>
</dbReference>
<dbReference type="EMBL" id="JTDE01000547">
    <property type="protein sequence ID" value="KAF7260958.1"/>
    <property type="molecule type" value="Genomic_DNA"/>
</dbReference>
<sequence length="135" mass="15361">MEDSYLMLWKSKISLYLSTVPVEHQRAVISSCLNDRVHEILMSINVSVASSLEEVWEKLFAFFSSAGNLALAKDWFGNTKLLIDESVDQFANDLRVLSSKAFPTNTPQERESFILQRFTSGIGNVIAREFIRKEP</sequence>
<dbReference type="OrthoDB" id="6285442at2759"/>